<evidence type="ECO:0000256" key="5">
    <source>
        <dbReference type="SAM" id="MobiDB-lite"/>
    </source>
</evidence>
<dbReference type="SUPFAM" id="SSF52218">
    <property type="entry name" value="Flavoproteins"/>
    <property type="match status" value="1"/>
</dbReference>
<evidence type="ECO:0000256" key="2">
    <source>
        <dbReference type="ARBA" id="ARBA00022630"/>
    </source>
</evidence>
<dbReference type="Pfam" id="PF02525">
    <property type="entry name" value="Flavodoxin_2"/>
    <property type="match status" value="1"/>
</dbReference>
<dbReference type="InterPro" id="IPR052397">
    <property type="entry name" value="NADPH-QR_MdaB"/>
</dbReference>
<dbReference type="Gene3D" id="3.40.50.360">
    <property type="match status" value="1"/>
</dbReference>
<keyword evidence="2" id="KW-0285">Flavoprotein</keyword>
<dbReference type="InterPro" id="IPR029039">
    <property type="entry name" value="Flavoprotein-like_sf"/>
</dbReference>
<dbReference type="PANTHER" id="PTHR46305">
    <property type="match status" value="1"/>
</dbReference>
<evidence type="ECO:0000256" key="1">
    <source>
        <dbReference type="ARBA" id="ARBA00001974"/>
    </source>
</evidence>
<comment type="cofactor">
    <cofactor evidence="1">
        <name>FAD</name>
        <dbReference type="ChEBI" id="CHEBI:57692"/>
    </cofactor>
</comment>
<accession>A0A1M5A6G1</accession>
<gene>
    <name evidence="7" type="ORF">SAMN02787073_1812</name>
</gene>
<dbReference type="EMBL" id="FQVE01000002">
    <property type="protein sequence ID" value="SHF25717.1"/>
    <property type="molecule type" value="Genomic_DNA"/>
</dbReference>
<organism evidence="7 8">
    <name type="scientific">Chryseobacterium vrystaatense</name>
    <dbReference type="NCBI Taxonomy" id="307480"/>
    <lineage>
        <taxon>Bacteria</taxon>
        <taxon>Pseudomonadati</taxon>
        <taxon>Bacteroidota</taxon>
        <taxon>Flavobacteriia</taxon>
        <taxon>Flavobacteriales</taxon>
        <taxon>Weeksellaceae</taxon>
        <taxon>Chryseobacterium group</taxon>
        <taxon>Chryseobacterium</taxon>
    </lineage>
</organism>
<evidence type="ECO:0000256" key="4">
    <source>
        <dbReference type="ARBA" id="ARBA00037981"/>
    </source>
</evidence>
<protein>
    <submittedName>
        <fullName evidence="7">Modulator of drug activity B</fullName>
    </submittedName>
</protein>
<dbReference type="Proteomes" id="UP000184108">
    <property type="component" value="Unassembled WGS sequence"/>
</dbReference>
<proteinExistence type="inferred from homology"/>
<evidence type="ECO:0000313" key="8">
    <source>
        <dbReference type="Proteomes" id="UP000184108"/>
    </source>
</evidence>
<evidence type="ECO:0000313" key="7">
    <source>
        <dbReference type="EMBL" id="SHF25717.1"/>
    </source>
</evidence>
<comment type="similarity">
    <text evidence="4">Belongs to the oxidoreductase MdaB family.</text>
</comment>
<keyword evidence="3" id="KW-0274">FAD</keyword>
<dbReference type="RefSeq" id="WP_073172837.1">
    <property type="nucleotide sequence ID" value="NZ_FQVE01000002.1"/>
</dbReference>
<feature type="region of interest" description="Disordered" evidence="5">
    <location>
        <begin position="129"/>
        <end position="148"/>
    </location>
</feature>
<sequence length="230" mass="26355">MKSRILLLLLVIALTAQTKIVAQIRLENKSAKEKTVLLINSHLTYPGMSEGKLNASFYNVAKAFFISNNYKVLETKIQEGYSIEEEVEKHLQADIIILHTPVNWENTPWIYKKYVDEVFTSALKSQKFLSGDGRSSEDPTKQYGTGGKMQGKKFMISATWNAPKESFNDPEQNLWKGKTADDALFNIAANYLFIGFDVVPGYYCYDIFHNKHIKEDLENYPDHLKKVFIL</sequence>
<feature type="domain" description="Flavodoxin-like fold" evidence="6">
    <location>
        <begin position="34"/>
        <end position="220"/>
    </location>
</feature>
<evidence type="ECO:0000256" key="3">
    <source>
        <dbReference type="ARBA" id="ARBA00022827"/>
    </source>
</evidence>
<dbReference type="AlphaFoldDB" id="A0A1M5A6G1"/>
<evidence type="ECO:0000259" key="6">
    <source>
        <dbReference type="Pfam" id="PF02525"/>
    </source>
</evidence>
<name>A0A1M5A6G1_9FLAO</name>
<dbReference type="PANTHER" id="PTHR46305:SF3">
    <property type="entry name" value="NADPH:QUINONE OXIDOREDUCTASE MDAB"/>
    <property type="match status" value="1"/>
</dbReference>
<reference evidence="8" key="1">
    <citation type="submission" date="2016-11" db="EMBL/GenBank/DDBJ databases">
        <authorList>
            <person name="Varghese N."/>
            <person name="Submissions S."/>
        </authorList>
    </citation>
    <scope>NUCLEOTIDE SEQUENCE [LARGE SCALE GENOMIC DNA]</scope>
    <source>
        <strain evidence="8">YR203</strain>
    </source>
</reference>
<dbReference type="InterPro" id="IPR003680">
    <property type="entry name" value="Flavodoxin_fold"/>
</dbReference>